<keyword evidence="3 5" id="KW-0472">Membrane</keyword>
<dbReference type="KEGG" id="hai:109376950"/>
<dbReference type="RefSeq" id="XP_019488679.1">
    <property type="nucleotide sequence ID" value="XM_019633134.1"/>
</dbReference>
<reference evidence="9" key="1">
    <citation type="submission" date="2025-08" db="UniProtKB">
        <authorList>
            <consortium name="RefSeq"/>
        </authorList>
    </citation>
    <scope>IDENTIFICATION</scope>
    <source>
        <tissue evidence="9">Muscle</tissue>
    </source>
</reference>
<dbReference type="Pfam" id="PF11465">
    <property type="entry name" value="Receptor_2B4"/>
    <property type="match status" value="1"/>
</dbReference>
<dbReference type="InterPro" id="IPR013783">
    <property type="entry name" value="Ig-like_fold"/>
</dbReference>
<keyword evidence="5" id="KW-1133">Transmembrane helix</keyword>
<name>A0A8B7QIS1_HIPAR</name>
<evidence type="ECO:0000256" key="5">
    <source>
        <dbReference type="SAM" id="Phobius"/>
    </source>
</evidence>
<dbReference type="GO" id="GO:0009897">
    <property type="term" value="C:external side of plasma membrane"/>
    <property type="evidence" value="ECO:0007669"/>
    <property type="project" value="TreeGrafter"/>
</dbReference>
<accession>A0A8B7QIS1</accession>
<dbReference type="InterPro" id="IPR024303">
    <property type="entry name" value="NK_rcpt_2B4_Ig_dom"/>
</dbReference>
<evidence type="ECO:0000256" key="2">
    <source>
        <dbReference type="ARBA" id="ARBA00022729"/>
    </source>
</evidence>
<dbReference type="GO" id="GO:0002323">
    <property type="term" value="P:natural killer cell activation involved in immune response"/>
    <property type="evidence" value="ECO:0007669"/>
    <property type="project" value="TreeGrafter"/>
</dbReference>
<feature type="domain" description="Ig-like" evidence="7">
    <location>
        <begin position="138"/>
        <end position="216"/>
    </location>
</feature>
<organism evidence="8 9">
    <name type="scientific">Hipposideros armiger</name>
    <name type="common">Great Himalayan leaf-nosed bat</name>
    <dbReference type="NCBI Taxonomy" id="186990"/>
    <lineage>
        <taxon>Eukaryota</taxon>
        <taxon>Metazoa</taxon>
        <taxon>Chordata</taxon>
        <taxon>Craniata</taxon>
        <taxon>Vertebrata</taxon>
        <taxon>Euteleostomi</taxon>
        <taxon>Mammalia</taxon>
        <taxon>Eutheria</taxon>
        <taxon>Laurasiatheria</taxon>
        <taxon>Chiroptera</taxon>
        <taxon>Yinpterochiroptera</taxon>
        <taxon>Rhinolophoidea</taxon>
        <taxon>Hipposideridae</taxon>
        <taxon>Hipposideros</taxon>
    </lineage>
</organism>
<dbReference type="InterPro" id="IPR036179">
    <property type="entry name" value="Ig-like_dom_sf"/>
</dbReference>
<dbReference type="Gene3D" id="2.60.40.10">
    <property type="entry name" value="Immunoglobulins"/>
    <property type="match status" value="2"/>
</dbReference>
<evidence type="ECO:0000256" key="3">
    <source>
        <dbReference type="ARBA" id="ARBA00023136"/>
    </source>
</evidence>
<evidence type="ECO:0000256" key="1">
    <source>
        <dbReference type="ARBA" id="ARBA00004370"/>
    </source>
</evidence>
<keyword evidence="5" id="KW-0812">Transmembrane</keyword>
<evidence type="ECO:0000256" key="6">
    <source>
        <dbReference type="SAM" id="SignalP"/>
    </source>
</evidence>
<comment type="subcellular location">
    <subcellularLocation>
        <location evidence="1">Membrane</location>
    </subcellularLocation>
</comment>
<feature type="transmembrane region" description="Helical" evidence="5">
    <location>
        <begin position="226"/>
        <end position="251"/>
    </location>
</feature>
<dbReference type="GeneID" id="109376950"/>
<evidence type="ECO:0000256" key="4">
    <source>
        <dbReference type="ARBA" id="ARBA00023180"/>
    </source>
</evidence>
<keyword evidence="8" id="KW-1185">Reference proteome</keyword>
<dbReference type="InterPro" id="IPR015631">
    <property type="entry name" value="CD2/SLAM_rcpt"/>
</dbReference>
<sequence>MLGQALTLTLLLLLNGPQGQEALAPVDCEVALAGTPLWLRPRSTQMMSGSVEWKVRLHSEPGMRVILEWKNASESDPVNWVSNNSNNRFSFMTKDLTLLINATQLQDSGLYSLEVTNIFGEVSTHKFCVSVFDHVGKPRLLEQWGALDRGVCQVTLSCSVSRGGNVSYAWYRGSDLIQTARNLSILEERIDPKDMHTYTCNVSNPVSWDSQTLRLTQGCLSAQQNFSFLLFLVTVVLLVTLSLSVLGCFFVHRRKRKQLQPSPEEVLTIYEQVHNLPVRRNHAPRGPSALRCVPRLDPGLHGPAICLYRMFLYYVSCRSSSRVPPEKGPPSTPGSSPRYHCGFPNSVHACLGGFLSPLSSKFTLFNGRVRPWGSWSPEDGFASAAWSWLEGPAWAWSVLTALSRAGKSGAGRLLLLGWQQAGHRGSWQERGPVRELGCCFPSSRLPEPSPCPFISTPYYTCFQDRKDLCCFLVSLSDLTVTCSKYLQYLQCPSC</sequence>
<evidence type="ECO:0000259" key="7">
    <source>
        <dbReference type="PROSITE" id="PS50835"/>
    </source>
</evidence>
<feature type="chain" id="PRO_5034049113" evidence="6">
    <location>
        <begin position="23"/>
        <end position="494"/>
    </location>
</feature>
<evidence type="ECO:0000313" key="8">
    <source>
        <dbReference type="Proteomes" id="UP000694851"/>
    </source>
</evidence>
<dbReference type="PROSITE" id="PS50835">
    <property type="entry name" value="IG_LIKE"/>
    <property type="match status" value="1"/>
</dbReference>
<proteinExistence type="predicted"/>
<dbReference type="Proteomes" id="UP000694851">
    <property type="component" value="Unplaced"/>
</dbReference>
<keyword evidence="9" id="KW-0675">Receptor</keyword>
<dbReference type="SUPFAM" id="SSF48726">
    <property type="entry name" value="Immunoglobulin"/>
    <property type="match status" value="2"/>
</dbReference>
<dbReference type="OrthoDB" id="8955135at2759"/>
<dbReference type="GO" id="GO:0042288">
    <property type="term" value="F:MHC class I protein binding"/>
    <property type="evidence" value="ECO:0007669"/>
    <property type="project" value="TreeGrafter"/>
</dbReference>
<protein>
    <submittedName>
        <fullName evidence="9">Natural killer cell receptor 2B4 isoform X1</fullName>
    </submittedName>
</protein>
<dbReference type="PANTHER" id="PTHR12080:SF56">
    <property type="entry name" value="NATURAL KILLER CELL RECEPTOR 2B4"/>
    <property type="match status" value="1"/>
</dbReference>
<evidence type="ECO:0000313" key="9">
    <source>
        <dbReference type="RefSeq" id="XP_019488679.1"/>
    </source>
</evidence>
<dbReference type="AlphaFoldDB" id="A0A8B7QIS1"/>
<keyword evidence="2 6" id="KW-0732">Signal</keyword>
<dbReference type="PANTHER" id="PTHR12080">
    <property type="entry name" value="SIGNALING LYMPHOCYTIC ACTIVATION MOLECULE"/>
    <property type="match status" value="1"/>
</dbReference>
<keyword evidence="4" id="KW-0325">Glycoprotein</keyword>
<dbReference type="CTD" id="51744"/>
<dbReference type="CDD" id="cd00096">
    <property type="entry name" value="Ig"/>
    <property type="match status" value="1"/>
</dbReference>
<feature type="signal peptide" evidence="6">
    <location>
        <begin position="1"/>
        <end position="22"/>
    </location>
</feature>
<dbReference type="Pfam" id="PF13895">
    <property type="entry name" value="Ig_2"/>
    <property type="match status" value="1"/>
</dbReference>
<gene>
    <name evidence="9" type="primary">CD244</name>
</gene>
<dbReference type="InterPro" id="IPR007110">
    <property type="entry name" value="Ig-like_dom"/>
</dbReference>